<evidence type="ECO:0000313" key="5">
    <source>
        <dbReference type="EMBL" id="SMX27576.1"/>
    </source>
</evidence>
<sequence>MLGLRRKLKLETERLTLRPPVHGDYAAWSSLREQSRHFLTPWEPSWSADHLSRRAFTNRVYWASRAISGGTALPLFLFRREDDTLLGAITLDNIRRGPAQAGTLGYWIGDPYARHGYMREAISAVVHHSFEKLGLSRIEAACLPENVASRGLLEASHFKYEGVAQSYLQINGRWRTHVLYASLRMDRRGKSNAGL</sequence>
<gene>
    <name evidence="5" type="primary">ydaF_1</name>
    <name evidence="5" type="ORF">TRP8649_01682</name>
</gene>
<dbReference type="InterPro" id="IPR016181">
    <property type="entry name" value="Acyl_CoA_acyltransferase"/>
</dbReference>
<evidence type="ECO:0000259" key="4">
    <source>
        <dbReference type="PROSITE" id="PS51186"/>
    </source>
</evidence>
<dbReference type="GO" id="GO:0008999">
    <property type="term" value="F:protein-N-terminal-alanine acetyltransferase activity"/>
    <property type="evidence" value="ECO:0007669"/>
    <property type="project" value="TreeGrafter"/>
</dbReference>
<evidence type="ECO:0000256" key="1">
    <source>
        <dbReference type="ARBA" id="ARBA00022679"/>
    </source>
</evidence>
<name>A0A238JCK9_9RHOB</name>
<dbReference type="EC" id="2.3.1.-" evidence="5"/>
<dbReference type="InterPro" id="IPR000182">
    <property type="entry name" value="GNAT_dom"/>
</dbReference>
<evidence type="ECO:0000256" key="2">
    <source>
        <dbReference type="ARBA" id="ARBA00023315"/>
    </source>
</evidence>
<keyword evidence="6" id="KW-1185">Reference proteome</keyword>
<dbReference type="EMBL" id="FXXP01000001">
    <property type="protein sequence ID" value="SMX27576.1"/>
    <property type="molecule type" value="Genomic_DNA"/>
</dbReference>
<dbReference type="Gene3D" id="3.40.630.30">
    <property type="match status" value="1"/>
</dbReference>
<comment type="similarity">
    <text evidence="3">Belongs to the acetyltransferase family. RimJ subfamily.</text>
</comment>
<dbReference type="PANTHER" id="PTHR43792">
    <property type="entry name" value="GNAT FAMILY, PUTATIVE (AFU_ORTHOLOGUE AFUA_3G00765)-RELATED-RELATED"/>
    <property type="match status" value="1"/>
</dbReference>
<dbReference type="Pfam" id="PF13302">
    <property type="entry name" value="Acetyltransf_3"/>
    <property type="match status" value="1"/>
</dbReference>
<keyword evidence="2 5" id="KW-0012">Acyltransferase</keyword>
<dbReference type="PANTHER" id="PTHR43792:SF8">
    <property type="entry name" value="[RIBOSOMAL PROTEIN US5]-ALANINE N-ACETYLTRANSFERASE"/>
    <property type="match status" value="1"/>
</dbReference>
<dbReference type="RefSeq" id="WP_099243847.1">
    <property type="nucleotide sequence ID" value="NZ_FXXP01000001.1"/>
</dbReference>
<dbReference type="Proteomes" id="UP000225972">
    <property type="component" value="Unassembled WGS sequence"/>
</dbReference>
<reference evidence="6" key="1">
    <citation type="submission" date="2017-05" db="EMBL/GenBank/DDBJ databases">
        <authorList>
            <person name="Rodrigo-Torres L."/>
            <person name="Arahal R. D."/>
            <person name="Lucena T."/>
        </authorList>
    </citation>
    <scope>NUCLEOTIDE SEQUENCE [LARGE SCALE GENOMIC DNA]</scope>
    <source>
        <strain evidence="6">CECT 8649</strain>
    </source>
</reference>
<evidence type="ECO:0000313" key="6">
    <source>
        <dbReference type="Proteomes" id="UP000225972"/>
    </source>
</evidence>
<dbReference type="SUPFAM" id="SSF55729">
    <property type="entry name" value="Acyl-CoA N-acyltransferases (Nat)"/>
    <property type="match status" value="1"/>
</dbReference>
<dbReference type="InterPro" id="IPR051531">
    <property type="entry name" value="N-acetyltransferase"/>
</dbReference>
<organism evidence="5 6">
    <name type="scientific">Pelagimonas phthalicica</name>
    <dbReference type="NCBI Taxonomy" id="1037362"/>
    <lineage>
        <taxon>Bacteria</taxon>
        <taxon>Pseudomonadati</taxon>
        <taxon>Pseudomonadota</taxon>
        <taxon>Alphaproteobacteria</taxon>
        <taxon>Rhodobacterales</taxon>
        <taxon>Roseobacteraceae</taxon>
        <taxon>Pelagimonas</taxon>
    </lineage>
</organism>
<dbReference type="GO" id="GO:0005737">
    <property type="term" value="C:cytoplasm"/>
    <property type="evidence" value="ECO:0007669"/>
    <property type="project" value="TreeGrafter"/>
</dbReference>
<evidence type="ECO:0000256" key="3">
    <source>
        <dbReference type="ARBA" id="ARBA00038502"/>
    </source>
</evidence>
<dbReference type="AlphaFoldDB" id="A0A238JCK9"/>
<protein>
    <submittedName>
        <fullName evidence="5">Putative ribosomal N-acetyltransferase YdaF</fullName>
        <ecNumber evidence="5">2.3.1.-</ecNumber>
    </submittedName>
</protein>
<dbReference type="OrthoDB" id="9801669at2"/>
<feature type="domain" description="N-acetyltransferase" evidence="4">
    <location>
        <begin position="15"/>
        <end position="186"/>
    </location>
</feature>
<dbReference type="PROSITE" id="PS51186">
    <property type="entry name" value="GNAT"/>
    <property type="match status" value="1"/>
</dbReference>
<proteinExistence type="inferred from homology"/>
<keyword evidence="1 5" id="KW-0808">Transferase</keyword>
<accession>A0A238JCK9</accession>